<proteinExistence type="predicted"/>
<reference evidence="2 3" key="1">
    <citation type="submission" date="2015-09" db="EMBL/GenBank/DDBJ databases">
        <authorList>
            <consortium name="Pathogen Informatics"/>
        </authorList>
    </citation>
    <scope>NUCLEOTIDE SEQUENCE [LARGE SCALE GENOMIC DNA]</scope>
    <source>
        <strain evidence="2 3">2789STDY5834970</strain>
    </source>
</reference>
<feature type="compositionally biased region" description="Polar residues" evidence="1">
    <location>
        <begin position="227"/>
        <end position="242"/>
    </location>
</feature>
<protein>
    <recommendedName>
        <fullName evidence="4">ParB/Sulfiredoxin domain-containing protein</fullName>
    </recommendedName>
</protein>
<feature type="region of interest" description="Disordered" evidence="1">
    <location>
        <begin position="217"/>
        <end position="244"/>
    </location>
</feature>
<dbReference type="RefSeq" id="WP_055185651.1">
    <property type="nucleotide sequence ID" value="NZ_CYXN01000005.1"/>
</dbReference>
<dbReference type="EMBL" id="CYXN01000005">
    <property type="protein sequence ID" value="CUM90280.1"/>
    <property type="molecule type" value="Genomic_DNA"/>
</dbReference>
<name>A0A173SJ94_9FIRM</name>
<gene>
    <name evidence="2" type="ORF">ERS852582_01069</name>
</gene>
<sequence length="315" mass="36774">MKQVWQIDPEFRRLSVPLSPEEENRLESSLLREGCKEPIAVWHGCILDGHKRYEICSYEEMDYKTVEMNFVSREDAIIWICKKRVKESSANKTIYKYLVGKWYNAEKTRIHAKQKEKRRKSLDLAIKQKGEEGQLVSIPVNRISKVIAVQISMSYNSVESYGMLAKFLDEISEKDEVFFTALVENKIVISFEKLRKFAQMDETKLIGIRRKMLREKDVKMRQRKPRQQSTDDSSGKTQQEQTAPLEMGIKEMPVFDPDMEFRGLALTIPTWMNAIARTRAKTDIDLVSEPTKAQLAMILRRLEEQITQTLEVIET</sequence>
<evidence type="ECO:0008006" key="4">
    <source>
        <dbReference type="Google" id="ProtNLM"/>
    </source>
</evidence>
<dbReference type="Proteomes" id="UP000095649">
    <property type="component" value="Unassembled WGS sequence"/>
</dbReference>
<evidence type="ECO:0000313" key="3">
    <source>
        <dbReference type="Proteomes" id="UP000095649"/>
    </source>
</evidence>
<evidence type="ECO:0000256" key="1">
    <source>
        <dbReference type="SAM" id="MobiDB-lite"/>
    </source>
</evidence>
<dbReference type="AlphaFoldDB" id="A0A173SJ94"/>
<evidence type="ECO:0000313" key="2">
    <source>
        <dbReference type="EMBL" id="CUM90280.1"/>
    </source>
</evidence>
<accession>A0A173SJ94</accession>
<dbReference type="OrthoDB" id="5944985at2"/>
<organism evidence="2 3">
    <name type="scientific">Faecalibacterium prausnitzii</name>
    <dbReference type="NCBI Taxonomy" id="853"/>
    <lineage>
        <taxon>Bacteria</taxon>
        <taxon>Bacillati</taxon>
        <taxon>Bacillota</taxon>
        <taxon>Clostridia</taxon>
        <taxon>Eubacteriales</taxon>
        <taxon>Oscillospiraceae</taxon>
        <taxon>Faecalibacterium</taxon>
    </lineage>
</organism>